<organism evidence="2 3">
    <name type="scientific">Novymonas esmeraldas</name>
    <dbReference type="NCBI Taxonomy" id="1808958"/>
    <lineage>
        <taxon>Eukaryota</taxon>
        <taxon>Discoba</taxon>
        <taxon>Euglenozoa</taxon>
        <taxon>Kinetoplastea</taxon>
        <taxon>Metakinetoplastina</taxon>
        <taxon>Trypanosomatida</taxon>
        <taxon>Trypanosomatidae</taxon>
        <taxon>Novymonas</taxon>
    </lineage>
</organism>
<accession>A0AAW0F3N5</accession>
<reference evidence="2 3" key="1">
    <citation type="journal article" date="2021" name="MBio">
        <title>A New Model Trypanosomatid, Novymonas esmeraldas: Genomic Perception of Its 'Candidatus Pandoraea novymonadis' Endosymbiont.</title>
        <authorList>
            <person name="Zakharova A."/>
            <person name="Saura A."/>
            <person name="Butenko A."/>
            <person name="Podesvova L."/>
            <person name="Warmusova S."/>
            <person name="Kostygov A.Y."/>
            <person name="Nenarokova A."/>
            <person name="Lukes J."/>
            <person name="Opperdoes F.R."/>
            <person name="Yurchenko V."/>
        </authorList>
    </citation>
    <scope>NUCLEOTIDE SEQUENCE [LARGE SCALE GENOMIC DNA]</scope>
    <source>
        <strain evidence="2 3">E262AT.01</strain>
    </source>
</reference>
<dbReference type="Proteomes" id="UP001430356">
    <property type="component" value="Unassembled WGS sequence"/>
</dbReference>
<feature type="region of interest" description="Disordered" evidence="1">
    <location>
        <begin position="68"/>
        <end position="105"/>
    </location>
</feature>
<proteinExistence type="predicted"/>
<name>A0AAW0F3N5_9TRYP</name>
<sequence>MSNFFRKLVLKTLVSEGSKTPLIQRMAEKAARAEHSFTGEKAGLWLGAAAREVSNDINASYNTVRSYLSSEAPPSGTPSATTTTTMTTPPGVGRDTGSAAAPRQR</sequence>
<evidence type="ECO:0000313" key="2">
    <source>
        <dbReference type="EMBL" id="KAK7200416.1"/>
    </source>
</evidence>
<comment type="caution">
    <text evidence="2">The sequence shown here is derived from an EMBL/GenBank/DDBJ whole genome shotgun (WGS) entry which is preliminary data.</text>
</comment>
<evidence type="ECO:0000256" key="1">
    <source>
        <dbReference type="SAM" id="MobiDB-lite"/>
    </source>
</evidence>
<protein>
    <submittedName>
        <fullName evidence="2">Uncharacterized protein</fullName>
    </submittedName>
</protein>
<gene>
    <name evidence="2" type="ORF">NESM_000095900</name>
</gene>
<evidence type="ECO:0000313" key="3">
    <source>
        <dbReference type="Proteomes" id="UP001430356"/>
    </source>
</evidence>
<feature type="compositionally biased region" description="Low complexity" evidence="1">
    <location>
        <begin position="72"/>
        <end position="91"/>
    </location>
</feature>
<dbReference type="AlphaFoldDB" id="A0AAW0F3N5"/>
<keyword evidence="3" id="KW-1185">Reference proteome</keyword>
<dbReference type="EMBL" id="JAECZO010000005">
    <property type="protein sequence ID" value="KAK7200416.1"/>
    <property type="molecule type" value="Genomic_DNA"/>
</dbReference>